<feature type="transmembrane region" description="Helical" evidence="1">
    <location>
        <begin position="63"/>
        <end position="83"/>
    </location>
</feature>
<keyword evidence="1" id="KW-0472">Membrane</keyword>
<organism evidence="2 3">
    <name type="scientific">Streptomyces kasugaensis</name>
    <dbReference type="NCBI Taxonomy" id="1946"/>
    <lineage>
        <taxon>Bacteria</taxon>
        <taxon>Bacillati</taxon>
        <taxon>Actinomycetota</taxon>
        <taxon>Actinomycetes</taxon>
        <taxon>Kitasatosporales</taxon>
        <taxon>Streptomycetaceae</taxon>
        <taxon>Streptomyces</taxon>
    </lineage>
</organism>
<comment type="caution">
    <text evidence="2">The sequence shown here is derived from an EMBL/GenBank/DDBJ whole genome shotgun (WGS) entry which is preliminary data.</text>
</comment>
<accession>A0A4Q9HJX6</accession>
<proteinExistence type="predicted"/>
<sequence>MANWRRSLGDAFWHLDRTLGGQRRPTRVQKWVARHPIGAGLCVAVPFTLFCLLLSRADEPDDPLFAVFFGLAMGLVFALTAVSERLRQRRLRRLGIWDGS</sequence>
<keyword evidence="1" id="KW-1133">Transmembrane helix</keyword>
<dbReference type="RefSeq" id="WP_131126313.1">
    <property type="nucleotide sequence ID" value="NZ_SIXH01000628.1"/>
</dbReference>
<dbReference type="Proteomes" id="UP000292452">
    <property type="component" value="Unassembled WGS sequence"/>
</dbReference>
<gene>
    <name evidence="2" type="ORF">EYS09_35635</name>
</gene>
<keyword evidence="3" id="KW-1185">Reference proteome</keyword>
<evidence type="ECO:0000313" key="2">
    <source>
        <dbReference type="EMBL" id="TBO54983.1"/>
    </source>
</evidence>
<name>A0A4Q9HJX6_STRKA</name>
<dbReference type="AlphaFoldDB" id="A0A4Q9HJX6"/>
<keyword evidence="1" id="KW-0812">Transmembrane</keyword>
<evidence type="ECO:0000313" key="3">
    <source>
        <dbReference type="Proteomes" id="UP000292452"/>
    </source>
</evidence>
<reference evidence="2 3" key="1">
    <citation type="submission" date="2019-02" db="EMBL/GenBank/DDBJ databases">
        <title>Draft Genome Sequence of Streptomyces sp. AM-2504, identified by 16S rRNA comparative analysis as a Streptomyces Kasugaensis strain.</title>
        <authorList>
            <person name="Napolioni V."/>
            <person name="Giuliodori A.M."/>
            <person name="Spurio R."/>
            <person name="Fabbretti A."/>
        </authorList>
    </citation>
    <scope>NUCLEOTIDE SEQUENCE [LARGE SCALE GENOMIC DNA]</scope>
    <source>
        <strain evidence="2 3">AM-2504</strain>
    </source>
</reference>
<evidence type="ECO:0000256" key="1">
    <source>
        <dbReference type="SAM" id="Phobius"/>
    </source>
</evidence>
<dbReference type="EMBL" id="SIXH01000628">
    <property type="protein sequence ID" value="TBO54983.1"/>
    <property type="molecule type" value="Genomic_DNA"/>
</dbReference>
<feature type="transmembrane region" description="Helical" evidence="1">
    <location>
        <begin position="37"/>
        <end position="57"/>
    </location>
</feature>
<protein>
    <submittedName>
        <fullName evidence="2">Uncharacterized protein</fullName>
    </submittedName>
</protein>